<dbReference type="Pfam" id="PF03936">
    <property type="entry name" value="Terpene_synth_C"/>
    <property type="match status" value="1"/>
</dbReference>
<name>A0AA38SQR3_9ASTR</name>
<keyword evidence="5" id="KW-1185">Reference proteome</keyword>
<dbReference type="Gene3D" id="1.10.600.10">
    <property type="entry name" value="Farnesyl Diphosphate Synthase"/>
    <property type="match status" value="1"/>
</dbReference>
<dbReference type="InterPro" id="IPR044814">
    <property type="entry name" value="Terpene_cyclase_plant_C1"/>
</dbReference>
<dbReference type="InterPro" id="IPR050148">
    <property type="entry name" value="Terpene_synthase-like"/>
</dbReference>
<dbReference type="InterPro" id="IPR036965">
    <property type="entry name" value="Terpene_synth_N_sf"/>
</dbReference>
<organism evidence="4 5">
    <name type="scientific">Centaurea solstitialis</name>
    <name type="common">yellow star-thistle</name>
    <dbReference type="NCBI Taxonomy" id="347529"/>
    <lineage>
        <taxon>Eukaryota</taxon>
        <taxon>Viridiplantae</taxon>
        <taxon>Streptophyta</taxon>
        <taxon>Embryophyta</taxon>
        <taxon>Tracheophyta</taxon>
        <taxon>Spermatophyta</taxon>
        <taxon>Magnoliopsida</taxon>
        <taxon>eudicotyledons</taxon>
        <taxon>Gunneridae</taxon>
        <taxon>Pentapetalae</taxon>
        <taxon>asterids</taxon>
        <taxon>campanulids</taxon>
        <taxon>Asterales</taxon>
        <taxon>Asteraceae</taxon>
        <taxon>Carduoideae</taxon>
        <taxon>Cardueae</taxon>
        <taxon>Centaureinae</taxon>
        <taxon>Centaurea</taxon>
    </lineage>
</organism>
<dbReference type="Pfam" id="PF01397">
    <property type="entry name" value="Terpene_synth"/>
    <property type="match status" value="1"/>
</dbReference>
<dbReference type="Gene3D" id="1.50.10.130">
    <property type="entry name" value="Terpene synthase, N-terminal domain"/>
    <property type="match status" value="1"/>
</dbReference>
<dbReference type="EMBL" id="JARYMX010000007">
    <property type="protein sequence ID" value="KAJ9540256.1"/>
    <property type="molecule type" value="Genomic_DNA"/>
</dbReference>
<dbReference type="CDD" id="cd00684">
    <property type="entry name" value="Terpene_cyclase_plant_C1"/>
    <property type="match status" value="1"/>
</dbReference>
<dbReference type="FunFam" id="1.10.600.10:FF:000007">
    <property type="entry name" value="Isoprene synthase, chloroplastic"/>
    <property type="match status" value="1"/>
</dbReference>
<dbReference type="SUPFAM" id="SSF48576">
    <property type="entry name" value="Terpenoid synthases"/>
    <property type="match status" value="1"/>
</dbReference>
<evidence type="ECO:0000259" key="2">
    <source>
        <dbReference type="Pfam" id="PF01397"/>
    </source>
</evidence>
<reference evidence="4" key="1">
    <citation type="submission" date="2023-03" db="EMBL/GenBank/DDBJ databases">
        <title>Chromosome-scale reference genome and RAD-based genetic map of yellow starthistle (Centaurea solstitialis) reveal putative structural variation and QTLs associated with invader traits.</title>
        <authorList>
            <person name="Reatini B."/>
            <person name="Cang F.A."/>
            <person name="Jiang Q."/>
            <person name="Mckibben M.T.W."/>
            <person name="Barker M.S."/>
            <person name="Rieseberg L.H."/>
            <person name="Dlugosch K.M."/>
        </authorList>
    </citation>
    <scope>NUCLEOTIDE SEQUENCE</scope>
    <source>
        <strain evidence="4">CAN-66</strain>
        <tissue evidence="4">Leaf</tissue>
    </source>
</reference>
<dbReference type="GO" id="GO:0016102">
    <property type="term" value="P:diterpenoid biosynthetic process"/>
    <property type="evidence" value="ECO:0007669"/>
    <property type="project" value="InterPro"/>
</dbReference>
<protein>
    <submittedName>
        <fullName evidence="4">Uncharacterized protein</fullName>
    </submittedName>
</protein>
<dbReference type="InterPro" id="IPR008930">
    <property type="entry name" value="Terpenoid_cyclase/PrenylTrfase"/>
</dbReference>
<dbReference type="GO" id="GO:0000287">
    <property type="term" value="F:magnesium ion binding"/>
    <property type="evidence" value="ECO:0007669"/>
    <property type="project" value="InterPro"/>
</dbReference>
<accession>A0AA38SQR3</accession>
<dbReference type="GO" id="GO:0010333">
    <property type="term" value="F:terpene synthase activity"/>
    <property type="evidence" value="ECO:0007669"/>
    <property type="project" value="InterPro"/>
</dbReference>
<keyword evidence="1" id="KW-0479">Metal-binding</keyword>
<dbReference type="InterPro" id="IPR001906">
    <property type="entry name" value="Terpene_synth_N"/>
</dbReference>
<dbReference type="SFLD" id="SFLDG01019">
    <property type="entry name" value="Terpene_Cyclase_Like_1_C_Termi"/>
    <property type="match status" value="1"/>
</dbReference>
<evidence type="ECO:0000256" key="1">
    <source>
        <dbReference type="ARBA" id="ARBA00022723"/>
    </source>
</evidence>
<dbReference type="InterPro" id="IPR034741">
    <property type="entry name" value="Terpene_cyclase-like_1_C"/>
</dbReference>
<sequence>MASTYISNPTTCLFENPWCRKCTHITSNRSTNQLYSIKPSATVTMAHVTTTDKPPIVRRSANYPPSQWSYDYLQSLVTTSYVGEKYKTTSQGLKETVKTVIFDANVVENPLRTLELVDDLQRLGISYHFQDEISNMLKMIYNRYYETHEKWNRLDLNLKSLGFRLLRQHGYHIPQEIFEDIKDETGNIKTHIGEDVVGFVSCYEGENILDEAREFTTKCLKEKLEKNKIVDESMSMLVRHALDLPLHWTIQRFEAIWFIETYKKRSNMRPALLELAILDFNIVQGIHQEDLKFSSRWWDGLAWDKNLSFARDRLVESFMWSVGSRHEPPYGDIRKHITKLISIVNVVDDVYDVYGTLDELEQFTQVVKRWDINAIEELPHYMKICFLGFYNTINEMAYNSLTGQESHVVPHLKKAWVDYCDANLVEARWFNSGYTPTLEEYLKNSCITISVPVIITNAYFCGSIEDINADEALNNLIHLSAMILRLTDDLGTSTAELKRGDVPKAVECYMHETGASEEKARTYIRKLIMETWKKINKEKMALKSPSSRIFAECATNLGRMGHFTYQRGDIFGSPDDLYTSHEMSLLFTPKSYHI</sequence>
<dbReference type="PANTHER" id="PTHR31225">
    <property type="entry name" value="OS04G0344100 PROTEIN-RELATED"/>
    <property type="match status" value="1"/>
</dbReference>
<dbReference type="InterPro" id="IPR005630">
    <property type="entry name" value="Terpene_synthase_metal-bd"/>
</dbReference>
<feature type="domain" description="Terpene synthase metal-binding" evidence="3">
    <location>
        <begin position="304"/>
        <end position="534"/>
    </location>
</feature>
<gene>
    <name evidence="4" type="ORF">OSB04_026762</name>
</gene>
<evidence type="ECO:0000259" key="3">
    <source>
        <dbReference type="Pfam" id="PF03936"/>
    </source>
</evidence>
<dbReference type="PANTHER" id="PTHR31225:SF227">
    <property type="entry name" value="LYASE"/>
    <property type="match status" value="1"/>
</dbReference>
<proteinExistence type="predicted"/>
<evidence type="ECO:0000313" key="4">
    <source>
        <dbReference type="EMBL" id="KAJ9540256.1"/>
    </source>
</evidence>
<dbReference type="Proteomes" id="UP001172457">
    <property type="component" value="Chromosome 7"/>
</dbReference>
<dbReference type="AlphaFoldDB" id="A0AA38SQR3"/>
<dbReference type="SFLD" id="SFLDS00005">
    <property type="entry name" value="Isoprenoid_Synthase_Type_I"/>
    <property type="match status" value="1"/>
</dbReference>
<dbReference type="SUPFAM" id="SSF48239">
    <property type="entry name" value="Terpenoid cyclases/Protein prenyltransferases"/>
    <property type="match status" value="1"/>
</dbReference>
<evidence type="ECO:0000313" key="5">
    <source>
        <dbReference type="Proteomes" id="UP001172457"/>
    </source>
</evidence>
<comment type="caution">
    <text evidence="4">The sequence shown here is derived from an EMBL/GenBank/DDBJ whole genome shotgun (WGS) entry which is preliminary data.</text>
</comment>
<dbReference type="InterPro" id="IPR008949">
    <property type="entry name" value="Isoprenoid_synthase_dom_sf"/>
</dbReference>
<feature type="domain" description="Terpene synthase N-terminal" evidence="2">
    <location>
        <begin position="68"/>
        <end position="242"/>
    </location>
</feature>